<evidence type="ECO:0000313" key="1">
    <source>
        <dbReference type="EMBL" id="MBU2662802.1"/>
    </source>
</evidence>
<sequence>MTEVLPHYETFAGLAVEQLPSKRIRVRGDDAFAAALQNQGVTVSAPEDPFDLVVALSVREPADDPLVERPGFVMRRTATLWMSRTG</sequence>
<reference evidence="1 2" key="1">
    <citation type="submission" date="2021-06" db="EMBL/GenBank/DDBJ databases">
        <title>Actinoplanes lichenicola sp. nov., and Actinoplanes ovalisporus sp. nov., isolated from lichen in Thailand.</title>
        <authorList>
            <person name="Saeng-In P."/>
            <person name="Kanchanasin P."/>
            <person name="Yuki M."/>
            <person name="Kudo T."/>
            <person name="Ohkuma M."/>
            <person name="Phongsopitanun W."/>
            <person name="Tanasupawat S."/>
        </authorList>
    </citation>
    <scope>NUCLEOTIDE SEQUENCE [LARGE SCALE GENOMIC DNA]</scope>
    <source>
        <strain evidence="1 2">NBRC 110975</strain>
    </source>
</reference>
<accession>A0ABS5YH50</accession>
<evidence type="ECO:0000313" key="2">
    <source>
        <dbReference type="Proteomes" id="UP001519654"/>
    </source>
</evidence>
<dbReference type="Proteomes" id="UP001519654">
    <property type="component" value="Unassembled WGS sequence"/>
</dbReference>
<organism evidence="1 2">
    <name type="scientific">Paractinoplanes bogorensis</name>
    <dbReference type="NCBI Taxonomy" id="1610840"/>
    <lineage>
        <taxon>Bacteria</taxon>
        <taxon>Bacillati</taxon>
        <taxon>Actinomycetota</taxon>
        <taxon>Actinomycetes</taxon>
        <taxon>Micromonosporales</taxon>
        <taxon>Micromonosporaceae</taxon>
        <taxon>Paractinoplanes</taxon>
    </lineage>
</organism>
<gene>
    <name evidence="1" type="ORF">KOI35_04705</name>
</gene>
<name>A0ABS5YH50_9ACTN</name>
<dbReference type="EMBL" id="JAHKKG010000001">
    <property type="protein sequence ID" value="MBU2662802.1"/>
    <property type="molecule type" value="Genomic_DNA"/>
</dbReference>
<protein>
    <submittedName>
        <fullName evidence="1">Uncharacterized protein</fullName>
    </submittedName>
</protein>
<keyword evidence="2" id="KW-1185">Reference proteome</keyword>
<dbReference type="RefSeq" id="WP_215784713.1">
    <property type="nucleotide sequence ID" value="NZ_JAHKKG010000001.1"/>
</dbReference>
<comment type="caution">
    <text evidence="1">The sequence shown here is derived from an EMBL/GenBank/DDBJ whole genome shotgun (WGS) entry which is preliminary data.</text>
</comment>
<proteinExistence type="predicted"/>